<protein>
    <submittedName>
        <fullName evidence="1">Uncharacterized protein</fullName>
    </submittedName>
</protein>
<dbReference type="EMBL" id="JBANAX010000042">
    <property type="protein sequence ID" value="KAL1225056.1"/>
    <property type="molecule type" value="Genomic_DNA"/>
</dbReference>
<dbReference type="AlphaFoldDB" id="A0ABD1C6F0"/>
<reference evidence="1 2" key="1">
    <citation type="submission" date="2024-04" db="EMBL/GenBank/DDBJ databases">
        <title>Genome assembly C_amara_ONT_v2.</title>
        <authorList>
            <person name="Yant L."/>
            <person name="Moore C."/>
            <person name="Slenker M."/>
        </authorList>
    </citation>
    <scope>NUCLEOTIDE SEQUENCE [LARGE SCALE GENOMIC DNA]</scope>
    <source>
        <tissue evidence="1">Leaf</tissue>
    </source>
</reference>
<dbReference type="PANTHER" id="PTHR24559">
    <property type="entry name" value="TRANSPOSON TY3-I GAG-POL POLYPROTEIN"/>
    <property type="match status" value="1"/>
</dbReference>
<dbReference type="InterPro" id="IPR043502">
    <property type="entry name" value="DNA/RNA_pol_sf"/>
</dbReference>
<evidence type="ECO:0000313" key="1">
    <source>
        <dbReference type="EMBL" id="KAL1225056.1"/>
    </source>
</evidence>
<dbReference type="Gene3D" id="3.10.10.10">
    <property type="entry name" value="HIV Type 1 Reverse Transcriptase, subunit A, domain 1"/>
    <property type="match status" value="1"/>
</dbReference>
<gene>
    <name evidence="1" type="ORF">V5N11_002835</name>
</gene>
<evidence type="ECO:0000313" key="2">
    <source>
        <dbReference type="Proteomes" id="UP001558713"/>
    </source>
</evidence>
<dbReference type="PANTHER" id="PTHR24559:SF431">
    <property type="entry name" value="RNA-DIRECTED DNA POLYMERASE HOMOLOG"/>
    <property type="match status" value="1"/>
</dbReference>
<proteinExistence type="predicted"/>
<keyword evidence="2" id="KW-1185">Reference proteome</keyword>
<dbReference type="SUPFAM" id="SSF56672">
    <property type="entry name" value="DNA/RNA polymerases"/>
    <property type="match status" value="1"/>
</dbReference>
<organism evidence="1 2">
    <name type="scientific">Cardamine amara subsp. amara</name>
    <dbReference type="NCBI Taxonomy" id="228776"/>
    <lineage>
        <taxon>Eukaryota</taxon>
        <taxon>Viridiplantae</taxon>
        <taxon>Streptophyta</taxon>
        <taxon>Embryophyta</taxon>
        <taxon>Tracheophyta</taxon>
        <taxon>Spermatophyta</taxon>
        <taxon>Magnoliopsida</taxon>
        <taxon>eudicotyledons</taxon>
        <taxon>Gunneridae</taxon>
        <taxon>Pentapetalae</taxon>
        <taxon>rosids</taxon>
        <taxon>malvids</taxon>
        <taxon>Brassicales</taxon>
        <taxon>Brassicaceae</taxon>
        <taxon>Cardamineae</taxon>
        <taxon>Cardamine</taxon>
    </lineage>
</organism>
<accession>A0ABD1C6F0</accession>
<comment type="caution">
    <text evidence="1">The sequence shown here is derived from an EMBL/GenBank/DDBJ whole genome shotgun (WGS) entry which is preliminary data.</text>
</comment>
<sequence length="202" mass="22639">MKAVPLTYHQCVKFPTPSGVGMVNGDQEMSRSCYLTSHMLKIQLQLTSFGVPKDSTFPSGQQSIKVLIDVSVDPEHPEHVVKISLGLESKLRDELIKFLSKHKSSFASSIDDMLGIDPAIISHELHVDQSLKPIKQIKRTKVGPDRAKAVNHEVDRLLRSGSILEVKYPDRLANPVIVKKKNEKWRVCVDFTDINKALPEGY</sequence>
<dbReference type="InterPro" id="IPR053134">
    <property type="entry name" value="RNA-dir_DNA_polymerase"/>
</dbReference>
<dbReference type="Proteomes" id="UP001558713">
    <property type="component" value="Unassembled WGS sequence"/>
</dbReference>
<name>A0ABD1C6F0_CARAN</name>